<keyword evidence="4" id="KW-0653">Protein transport</keyword>
<reference evidence="8 9" key="1">
    <citation type="submission" date="2019-04" db="EMBL/GenBank/DDBJ databases">
        <title>Annotation for the trematode Fasciola gigantica.</title>
        <authorList>
            <person name="Choi Y.-J."/>
        </authorList>
    </citation>
    <scope>NUCLEOTIDE SEQUENCE [LARGE SCALE GENOMIC DNA]</scope>
    <source>
        <strain evidence="8">Uganda_cow_1</strain>
    </source>
</reference>
<evidence type="ECO:0000256" key="6">
    <source>
        <dbReference type="ARBA" id="ARBA00023136"/>
    </source>
</evidence>
<sequence length="254" mass="29171">MKWGLSPNMLQVLSQDPDLIQPSDEAVTRACIYFLSQIAAPFDFQRTRNADACSPDHLLPVTCYNGQLITGFDALCSALEATRPRVMPQSGDAMEVDRAARSSRRIYLIWLSDLLRNVMLYFTWHHEDTFQKFTRPRYTLALPWPLSELVMYKERRRYQTYLNAIGWDKKNVNDVLEAAESVCVGLTELLRSGPFLFGCNSMGRLDALACGYFSVFLDFDNLFQPVNIVLKKYTKLMDLIDRVKEQCDAARKLV</sequence>
<keyword evidence="3" id="KW-1000">Mitochondrion outer membrane</keyword>
<dbReference type="GO" id="GO:0007005">
    <property type="term" value="P:mitochondrion organization"/>
    <property type="evidence" value="ECO:0007669"/>
    <property type="project" value="TreeGrafter"/>
</dbReference>
<dbReference type="EMBL" id="SUNJ01015815">
    <property type="protein sequence ID" value="TPP39739.1"/>
    <property type="molecule type" value="Genomic_DNA"/>
</dbReference>
<keyword evidence="6" id="KW-0472">Membrane</keyword>
<dbReference type="PANTHER" id="PTHR12289:SF38">
    <property type="entry name" value="METAXIN-2"/>
    <property type="match status" value="1"/>
</dbReference>
<proteinExistence type="predicted"/>
<evidence type="ECO:0000256" key="4">
    <source>
        <dbReference type="ARBA" id="ARBA00022927"/>
    </source>
</evidence>
<dbReference type="Proteomes" id="UP000316759">
    <property type="component" value="Unassembled WGS sequence"/>
</dbReference>
<dbReference type="InterPro" id="IPR019564">
    <property type="entry name" value="Sam37/metaxin_N"/>
</dbReference>
<comment type="caution">
    <text evidence="8">The sequence shown here is derived from an EMBL/GenBank/DDBJ whole genome shotgun (WGS) entry which is preliminary data.</text>
</comment>
<dbReference type="Pfam" id="PF10568">
    <property type="entry name" value="Tom37"/>
    <property type="match status" value="1"/>
</dbReference>
<keyword evidence="2" id="KW-0813">Transport</keyword>
<keyword evidence="9" id="KW-1185">Reference proteome</keyword>
<dbReference type="InterPro" id="IPR050931">
    <property type="entry name" value="Mito_Protein_Transport_Metaxin"/>
</dbReference>
<evidence type="ECO:0000259" key="7">
    <source>
        <dbReference type="Pfam" id="PF10568"/>
    </source>
</evidence>
<dbReference type="STRING" id="46835.A0A504WYE8"/>
<feature type="domain" description="Mitochondrial outer membrane transport complex Sam37/metaxin N-terminal" evidence="7">
    <location>
        <begin position="30"/>
        <end position="153"/>
    </location>
</feature>
<organism evidence="8 9">
    <name type="scientific">Fasciola gigantica</name>
    <name type="common">Giant liver fluke</name>
    <dbReference type="NCBI Taxonomy" id="46835"/>
    <lineage>
        <taxon>Eukaryota</taxon>
        <taxon>Metazoa</taxon>
        <taxon>Spiralia</taxon>
        <taxon>Lophotrochozoa</taxon>
        <taxon>Platyhelminthes</taxon>
        <taxon>Trematoda</taxon>
        <taxon>Digenea</taxon>
        <taxon>Plagiorchiida</taxon>
        <taxon>Echinostomata</taxon>
        <taxon>Echinostomatoidea</taxon>
        <taxon>Fasciolidae</taxon>
        <taxon>Fasciola</taxon>
    </lineage>
</organism>
<evidence type="ECO:0000256" key="3">
    <source>
        <dbReference type="ARBA" id="ARBA00022787"/>
    </source>
</evidence>
<dbReference type="PANTHER" id="PTHR12289">
    <property type="entry name" value="METAXIN RELATED"/>
    <property type="match status" value="1"/>
</dbReference>
<evidence type="ECO:0000313" key="8">
    <source>
        <dbReference type="EMBL" id="TPP39739.1"/>
    </source>
</evidence>
<dbReference type="AlphaFoldDB" id="A0A504WYE8"/>
<accession>A0A504WYE8</accession>
<evidence type="ECO:0000256" key="2">
    <source>
        <dbReference type="ARBA" id="ARBA00022448"/>
    </source>
</evidence>
<evidence type="ECO:0000256" key="1">
    <source>
        <dbReference type="ARBA" id="ARBA00004294"/>
    </source>
</evidence>
<evidence type="ECO:0000313" key="9">
    <source>
        <dbReference type="Proteomes" id="UP000316759"/>
    </source>
</evidence>
<comment type="subcellular location">
    <subcellularLocation>
        <location evidence="1">Mitochondrion outer membrane</location>
    </subcellularLocation>
</comment>
<evidence type="ECO:0000256" key="5">
    <source>
        <dbReference type="ARBA" id="ARBA00023128"/>
    </source>
</evidence>
<dbReference type="OrthoDB" id="198787at2759"/>
<dbReference type="GO" id="GO:0015031">
    <property type="term" value="P:protein transport"/>
    <property type="evidence" value="ECO:0007669"/>
    <property type="project" value="UniProtKB-KW"/>
</dbReference>
<gene>
    <name evidence="8" type="ORF">FGIG_09073</name>
</gene>
<name>A0A504WYE8_FASGI</name>
<keyword evidence="5" id="KW-0496">Mitochondrion</keyword>
<protein>
    <submittedName>
        <fullName evidence="8">Metaxin-2</fullName>
    </submittedName>
</protein>
<dbReference type="GO" id="GO:0001401">
    <property type="term" value="C:SAM complex"/>
    <property type="evidence" value="ECO:0007669"/>
    <property type="project" value="InterPro"/>
</dbReference>